<proteinExistence type="predicted"/>
<dbReference type="EMBL" id="RQJP01000003">
    <property type="protein sequence ID" value="RRB13412.1"/>
    <property type="molecule type" value="Genomic_DNA"/>
</dbReference>
<dbReference type="RefSeq" id="WP_124907311.1">
    <property type="nucleotide sequence ID" value="NZ_RQJP01000003.1"/>
</dbReference>
<accession>A0A3P1CJ92</accession>
<sequence length="123" mass="13637">MVTEEKTIQPVPVSGPGFQRMIAEIDRYGRRNVAAHAGLSYQTVCNYIWSQPTSLTTRSDIAKGLFAAAKADLLKKKGELLEGVETLQSLVDAIREELGEDFLKELQTNELPTVKVQELSSQE</sequence>
<gene>
    <name evidence="1" type="ORF">EHT87_14140</name>
</gene>
<reference evidence="1 2" key="1">
    <citation type="submission" date="2018-11" db="EMBL/GenBank/DDBJ databases">
        <authorList>
            <person name="Zhou Z."/>
            <person name="Wang G."/>
        </authorList>
    </citation>
    <scope>NUCLEOTIDE SEQUENCE [LARGE SCALE GENOMIC DNA]</scope>
    <source>
        <strain evidence="1 2">KCTC42998</strain>
    </source>
</reference>
<comment type="caution">
    <text evidence="1">The sequence shown here is derived from an EMBL/GenBank/DDBJ whole genome shotgun (WGS) entry which is preliminary data.</text>
</comment>
<keyword evidence="2" id="KW-1185">Reference proteome</keyword>
<evidence type="ECO:0000313" key="2">
    <source>
        <dbReference type="Proteomes" id="UP000274271"/>
    </source>
</evidence>
<name>A0A3P1CJ92_9BACT</name>
<protein>
    <submittedName>
        <fullName evidence="1">Uncharacterized protein</fullName>
    </submittedName>
</protein>
<evidence type="ECO:0000313" key="1">
    <source>
        <dbReference type="EMBL" id="RRB13412.1"/>
    </source>
</evidence>
<dbReference type="Proteomes" id="UP000274271">
    <property type="component" value="Unassembled WGS sequence"/>
</dbReference>
<dbReference type="AlphaFoldDB" id="A0A3P1CJ92"/>
<organism evidence="1 2">
    <name type="scientific">Larkinella knui</name>
    <dbReference type="NCBI Taxonomy" id="2025310"/>
    <lineage>
        <taxon>Bacteria</taxon>
        <taxon>Pseudomonadati</taxon>
        <taxon>Bacteroidota</taxon>
        <taxon>Cytophagia</taxon>
        <taxon>Cytophagales</taxon>
        <taxon>Spirosomataceae</taxon>
        <taxon>Larkinella</taxon>
    </lineage>
</organism>